<dbReference type="InterPro" id="IPR013087">
    <property type="entry name" value="Znf_C2H2_type"/>
</dbReference>
<dbReference type="Proteomes" id="UP001566132">
    <property type="component" value="Unassembled WGS sequence"/>
</dbReference>
<dbReference type="PANTHER" id="PTHR33936:SF24">
    <property type="entry name" value="C2H2-TYPE DOMAIN-CONTAINING PROTEIN"/>
    <property type="match status" value="1"/>
</dbReference>
<comment type="caution">
    <text evidence="3">The sequence shown here is derived from an EMBL/GenBank/DDBJ whole genome shotgun (WGS) entry which is preliminary data.</text>
</comment>
<evidence type="ECO:0000313" key="3">
    <source>
        <dbReference type="EMBL" id="KAL1510064.1"/>
    </source>
</evidence>
<dbReference type="PROSITE" id="PS00028">
    <property type="entry name" value="ZINC_FINGER_C2H2_1"/>
    <property type="match status" value="2"/>
</dbReference>
<feature type="domain" description="C2H2-type" evidence="2">
    <location>
        <begin position="3"/>
        <end position="26"/>
    </location>
</feature>
<reference evidence="3 4" key="1">
    <citation type="submission" date="2024-05" db="EMBL/GenBank/DDBJ databases">
        <title>Genetic variation in Jamaican populations of the coffee berry borer (Hypothenemus hampei).</title>
        <authorList>
            <person name="Errbii M."/>
            <person name="Myrie A."/>
        </authorList>
    </citation>
    <scope>NUCLEOTIDE SEQUENCE [LARGE SCALE GENOMIC DNA]</scope>
    <source>
        <strain evidence="3">JA-Hopewell-2020-01-JO</strain>
        <tissue evidence="3">Whole body</tissue>
    </source>
</reference>
<dbReference type="AlphaFoldDB" id="A0ABD1F4J4"/>
<sequence>MSIICIKCNKLFSTQSSHNRHVREVHKDCSDPVPYGRNTIWNNRCLEENCDCVFRCNKDLVNHLQKTHLMQSFETQFHCFENMSDFENWKSITESLNNCSYIFKSKHSSTIGEIIYYKCNRSKTNYIAKAHKEKRLPKSQGSCKMNVLCTSEIKVIKENGKILVEYQKCHYGHDLEIQHIRLPKSEKQNIASKLVSGITPQRSAKFSAFNLNF</sequence>
<dbReference type="PANTHER" id="PTHR33936">
    <property type="entry name" value="PROTEIN CBG17840"/>
    <property type="match status" value="1"/>
</dbReference>
<gene>
    <name evidence="3" type="ORF">ABEB36_004719</name>
</gene>
<organism evidence="3 4">
    <name type="scientific">Hypothenemus hampei</name>
    <name type="common">Coffee berry borer</name>
    <dbReference type="NCBI Taxonomy" id="57062"/>
    <lineage>
        <taxon>Eukaryota</taxon>
        <taxon>Metazoa</taxon>
        <taxon>Ecdysozoa</taxon>
        <taxon>Arthropoda</taxon>
        <taxon>Hexapoda</taxon>
        <taxon>Insecta</taxon>
        <taxon>Pterygota</taxon>
        <taxon>Neoptera</taxon>
        <taxon>Endopterygota</taxon>
        <taxon>Coleoptera</taxon>
        <taxon>Polyphaga</taxon>
        <taxon>Cucujiformia</taxon>
        <taxon>Curculionidae</taxon>
        <taxon>Scolytinae</taxon>
        <taxon>Hypothenemus</taxon>
    </lineage>
</organism>
<dbReference type="GO" id="GO:0008270">
    <property type="term" value="F:zinc ion binding"/>
    <property type="evidence" value="ECO:0007669"/>
    <property type="project" value="UniProtKB-KW"/>
</dbReference>
<dbReference type="SMART" id="SM00355">
    <property type="entry name" value="ZnF_C2H2"/>
    <property type="match status" value="2"/>
</dbReference>
<accession>A0ABD1F4J4</accession>
<dbReference type="InterPro" id="IPR052797">
    <property type="entry name" value="RegFact_GeneExpr_CellDeath"/>
</dbReference>
<dbReference type="EMBL" id="JBDJPC010000003">
    <property type="protein sequence ID" value="KAL1510064.1"/>
    <property type="molecule type" value="Genomic_DNA"/>
</dbReference>
<dbReference type="PROSITE" id="PS50157">
    <property type="entry name" value="ZINC_FINGER_C2H2_2"/>
    <property type="match status" value="1"/>
</dbReference>
<keyword evidence="1" id="KW-0862">Zinc</keyword>
<evidence type="ECO:0000259" key="2">
    <source>
        <dbReference type="PROSITE" id="PS50157"/>
    </source>
</evidence>
<name>A0ABD1F4J4_HYPHA</name>
<evidence type="ECO:0000313" key="4">
    <source>
        <dbReference type="Proteomes" id="UP001566132"/>
    </source>
</evidence>
<evidence type="ECO:0000256" key="1">
    <source>
        <dbReference type="PROSITE-ProRule" id="PRU00042"/>
    </source>
</evidence>
<proteinExistence type="predicted"/>
<keyword evidence="1" id="KW-0479">Metal-binding</keyword>
<protein>
    <recommendedName>
        <fullName evidence="2">C2H2-type domain-containing protein</fullName>
    </recommendedName>
</protein>
<keyword evidence="1" id="KW-0863">Zinc-finger</keyword>
<keyword evidence="4" id="KW-1185">Reference proteome</keyword>